<keyword evidence="5" id="KW-1185">Reference proteome</keyword>
<dbReference type="InterPro" id="IPR039039">
    <property type="entry name" value="RAI1-like_fam"/>
</dbReference>
<evidence type="ECO:0000256" key="1">
    <source>
        <dbReference type="ARBA" id="ARBA00006562"/>
    </source>
</evidence>
<dbReference type="InterPro" id="IPR013961">
    <property type="entry name" value="RAI1"/>
</dbReference>
<keyword evidence="2" id="KW-0540">Nuclease</keyword>
<evidence type="ECO:0000259" key="3">
    <source>
        <dbReference type="Pfam" id="PF08652"/>
    </source>
</evidence>
<comment type="subcellular location">
    <subcellularLocation>
        <location evidence="2">Nucleus</location>
    </subcellularLocation>
</comment>
<accession>A0ABY6LM45</accession>
<dbReference type="Pfam" id="PF08652">
    <property type="entry name" value="RAI1"/>
    <property type="match status" value="1"/>
</dbReference>
<keyword evidence="2" id="KW-0694">RNA-binding</keyword>
<keyword evidence="2" id="KW-0479">Metal-binding</keyword>
<comment type="cofactor">
    <cofactor evidence="2">
        <name>a divalent metal cation</name>
        <dbReference type="ChEBI" id="CHEBI:60240"/>
    </cofactor>
</comment>
<dbReference type="PANTHER" id="PTHR12395:SF9">
    <property type="entry name" value="DECAPPING AND EXORIBONUCLEASE PROTEIN"/>
    <property type="match status" value="1"/>
</dbReference>
<feature type="domain" description="RAI1-like" evidence="3">
    <location>
        <begin position="23"/>
        <end position="287"/>
    </location>
</feature>
<keyword evidence="2" id="KW-0547">Nucleotide-binding</keyword>
<dbReference type="PANTHER" id="PTHR12395">
    <property type="entry name" value="DOM-3 RELATED"/>
    <property type="match status" value="1"/>
</dbReference>
<evidence type="ECO:0000313" key="5">
    <source>
        <dbReference type="Proteomes" id="UP001235939"/>
    </source>
</evidence>
<keyword evidence="2" id="KW-0539">Nucleus</keyword>
<keyword evidence="2" id="KW-0378">Hydrolase</keyword>
<dbReference type="EC" id="3.6.1.-" evidence="2"/>
<gene>
    <name evidence="4" type="ORF">LAZ67_19002193</name>
</gene>
<reference evidence="4 5" key="1">
    <citation type="submission" date="2022-01" db="EMBL/GenBank/DDBJ databases">
        <title>A chromosomal length assembly of Cordylochernes scorpioides.</title>
        <authorList>
            <person name="Zeh D."/>
            <person name="Zeh J."/>
        </authorList>
    </citation>
    <scope>NUCLEOTIDE SEQUENCE [LARGE SCALE GENOMIC DNA]</scope>
    <source>
        <strain evidence="4">IN4F17</strain>
        <tissue evidence="4">Whole Body</tissue>
    </source>
</reference>
<comment type="similarity">
    <text evidence="1 2">Belongs to the DXO/Dom3Z family.</text>
</comment>
<dbReference type="Proteomes" id="UP001235939">
    <property type="component" value="Chromosome 19"/>
</dbReference>
<comment type="function">
    <text evidence="2">Decapping enzyme for NAD-capped RNAs: specifically hydrolyzes the nicotinamide adenine dinucleotide (NAD) cap from a subset of RNAs by removing the entire NAD moiety from the 5'-end of an NAD-capped RNA.</text>
</comment>
<protein>
    <recommendedName>
        <fullName evidence="2">Decapping nuclease</fullName>
        <ecNumber evidence="2">3.6.1.-</ecNumber>
    </recommendedName>
</protein>
<sequence length="315" mass="37119">MAVRLPHFDTTIPGHSVNFPLYQQPVEIGNFSIDGSRNYCPDPHNLKYLHLPPSTRNLQLDLNRGFENAIKKDFYNFERLDSIIKWIALNKESVQTRPPNFVFYRGLMTTLLCTPYEKKEPWCIGATLFRNTIYLCKFPTEYDFRQQERRTERDERMAFWGLKFEQYLMAGSPTEEPNPETQLNQNEEYCIVVKTRLNGHKIVMAAEVDGLEGSSRHPGSTSNYIELKTTRLITTDVQDYNFCKYKLIKWWSQSFTVGIKRIYAGFRDDEGIVRSLRVYDIKSIPHFSEVIYHVKSHLFEVFNILHLYITCHLYI</sequence>
<name>A0ABY6LM45_9ARAC</name>
<dbReference type="EMBL" id="CP092881">
    <property type="protein sequence ID" value="UYV80923.1"/>
    <property type="molecule type" value="Genomic_DNA"/>
</dbReference>
<organism evidence="4 5">
    <name type="scientific">Cordylochernes scorpioides</name>
    <dbReference type="NCBI Taxonomy" id="51811"/>
    <lineage>
        <taxon>Eukaryota</taxon>
        <taxon>Metazoa</taxon>
        <taxon>Ecdysozoa</taxon>
        <taxon>Arthropoda</taxon>
        <taxon>Chelicerata</taxon>
        <taxon>Arachnida</taxon>
        <taxon>Pseudoscorpiones</taxon>
        <taxon>Cheliferoidea</taxon>
        <taxon>Chernetidae</taxon>
        <taxon>Cordylochernes</taxon>
    </lineage>
</organism>
<proteinExistence type="inferred from homology"/>
<evidence type="ECO:0000256" key="2">
    <source>
        <dbReference type="RuleBase" id="RU367113"/>
    </source>
</evidence>
<evidence type="ECO:0000313" key="4">
    <source>
        <dbReference type="EMBL" id="UYV80923.1"/>
    </source>
</evidence>